<dbReference type="InterPro" id="IPR037066">
    <property type="entry name" value="Plug_dom_sf"/>
</dbReference>
<keyword evidence="10" id="KW-0732">Signal</keyword>
<name>A0A7H0LGU1_9SPHN</name>
<dbReference type="PANTHER" id="PTHR47234">
    <property type="match status" value="1"/>
</dbReference>
<keyword evidence="13" id="KW-0675">Receptor</keyword>
<accession>A0A7H0LGU1</accession>
<proteinExistence type="inferred from homology"/>
<dbReference type="InterPro" id="IPR012910">
    <property type="entry name" value="Plug_dom"/>
</dbReference>
<comment type="similarity">
    <text evidence="8 9">Belongs to the TonB-dependent receptor family.</text>
</comment>
<keyword evidence="7 8" id="KW-0998">Cell outer membrane</keyword>
<evidence type="ECO:0000256" key="8">
    <source>
        <dbReference type="PROSITE-ProRule" id="PRU01360"/>
    </source>
</evidence>
<evidence type="ECO:0000256" key="4">
    <source>
        <dbReference type="ARBA" id="ARBA00022692"/>
    </source>
</evidence>
<keyword evidence="2 8" id="KW-0813">Transport</keyword>
<feature type="domain" description="TonB-dependent receptor plug" evidence="12">
    <location>
        <begin position="88"/>
        <end position="198"/>
    </location>
</feature>
<dbReference type="PROSITE" id="PS52016">
    <property type="entry name" value="TONB_DEPENDENT_REC_3"/>
    <property type="match status" value="1"/>
</dbReference>
<dbReference type="PANTHER" id="PTHR47234:SF2">
    <property type="entry name" value="TONB-DEPENDENT RECEPTOR"/>
    <property type="match status" value="1"/>
</dbReference>
<dbReference type="InterPro" id="IPR036942">
    <property type="entry name" value="Beta-barrel_TonB_sf"/>
</dbReference>
<evidence type="ECO:0000256" key="1">
    <source>
        <dbReference type="ARBA" id="ARBA00004571"/>
    </source>
</evidence>
<protein>
    <submittedName>
        <fullName evidence="13">TonB-dependent receptor</fullName>
    </submittedName>
</protein>
<dbReference type="Gene3D" id="2.170.130.10">
    <property type="entry name" value="TonB-dependent receptor, plug domain"/>
    <property type="match status" value="1"/>
</dbReference>
<dbReference type="KEGG" id="spap:H3Z74_19630"/>
<keyword evidence="4 8" id="KW-0812">Transmembrane</keyword>
<evidence type="ECO:0000259" key="11">
    <source>
        <dbReference type="Pfam" id="PF00593"/>
    </source>
</evidence>
<feature type="signal peptide" evidence="10">
    <location>
        <begin position="1"/>
        <end position="38"/>
    </location>
</feature>
<dbReference type="SUPFAM" id="SSF56935">
    <property type="entry name" value="Porins"/>
    <property type="match status" value="1"/>
</dbReference>
<comment type="subcellular location">
    <subcellularLocation>
        <location evidence="1 8">Cell outer membrane</location>
        <topology evidence="1 8">Multi-pass membrane protein</topology>
    </subcellularLocation>
</comment>
<evidence type="ECO:0000313" key="14">
    <source>
        <dbReference type="Proteomes" id="UP000516148"/>
    </source>
</evidence>
<keyword evidence="5 9" id="KW-0798">TonB box</keyword>
<dbReference type="AlphaFoldDB" id="A0A7H0LGU1"/>
<dbReference type="InterPro" id="IPR039426">
    <property type="entry name" value="TonB-dep_rcpt-like"/>
</dbReference>
<feature type="domain" description="TonB-dependent receptor-like beta-barrel" evidence="11">
    <location>
        <begin position="347"/>
        <end position="877"/>
    </location>
</feature>
<evidence type="ECO:0000256" key="6">
    <source>
        <dbReference type="ARBA" id="ARBA00023136"/>
    </source>
</evidence>
<gene>
    <name evidence="13" type="ORF">H3Z74_19630</name>
</gene>
<dbReference type="Pfam" id="PF07715">
    <property type="entry name" value="Plug"/>
    <property type="match status" value="1"/>
</dbReference>
<dbReference type="Gene3D" id="2.40.170.20">
    <property type="entry name" value="TonB-dependent receptor, beta-barrel domain"/>
    <property type="match status" value="1"/>
</dbReference>
<evidence type="ECO:0000256" key="7">
    <source>
        <dbReference type="ARBA" id="ARBA00023237"/>
    </source>
</evidence>
<evidence type="ECO:0000259" key="12">
    <source>
        <dbReference type="Pfam" id="PF07715"/>
    </source>
</evidence>
<organism evidence="13 14">
    <name type="scientific">Sphingomonas alpina</name>
    <dbReference type="NCBI Taxonomy" id="653931"/>
    <lineage>
        <taxon>Bacteria</taxon>
        <taxon>Pseudomonadati</taxon>
        <taxon>Pseudomonadota</taxon>
        <taxon>Alphaproteobacteria</taxon>
        <taxon>Sphingomonadales</taxon>
        <taxon>Sphingomonadaceae</taxon>
        <taxon>Sphingomonas</taxon>
    </lineage>
</organism>
<evidence type="ECO:0000256" key="5">
    <source>
        <dbReference type="ARBA" id="ARBA00023077"/>
    </source>
</evidence>
<keyword evidence="14" id="KW-1185">Reference proteome</keyword>
<dbReference type="RefSeq" id="WP_187761220.1">
    <property type="nucleotide sequence ID" value="NZ_CP061038.1"/>
</dbReference>
<evidence type="ECO:0000256" key="9">
    <source>
        <dbReference type="RuleBase" id="RU003357"/>
    </source>
</evidence>
<dbReference type="GO" id="GO:0009279">
    <property type="term" value="C:cell outer membrane"/>
    <property type="evidence" value="ECO:0007669"/>
    <property type="project" value="UniProtKB-SubCell"/>
</dbReference>
<keyword evidence="3 8" id="KW-1134">Transmembrane beta strand</keyword>
<dbReference type="Proteomes" id="UP000516148">
    <property type="component" value="Chromosome"/>
</dbReference>
<reference evidence="13 14" key="1">
    <citation type="submission" date="2020-09" db="EMBL/GenBank/DDBJ databases">
        <title>Sphingomonas sp., a new species isolated from pork steak.</title>
        <authorList>
            <person name="Heidler von Heilborn D."/>
        </authorList>
    </citation>
    <scope>NUCLEOTIDE SEQUENCE [LARGE SCALE GENOMIC DNA]</scope>
    <source>
        <strain evidence="14">S8-3T</strain>
    </source>
</reference>
<evidence type="ECO:0000256" key="3">
    <source>
        <dbReference type="ARBA" id="ARBA00022452"/>
    </source>
</evidence>
<keyword evidence="6 8" id="KW-0472">Membrane</keyword>
<dbReference type="InterPro" id="IPR000531">
    <property type="entry name" value="Beta-barrel_TonB"/>
</dbReference>
<dbReference type="EMBL" id="CP061038">
    <property type="protein sequence ID" value="QNQ08894.1"/>
    <property type="molecule type" value="Genomic_DNA"/>
</dbReference>
<dbReference type="Pfam" id="PF00593">
    <property type="entry name" value="TonB_dep_Rec_b-barrel"/>
    <property type="match status" value="1"/>
</dbReference>
<evidence type="ECO:0000313" key="13">
    <source>
        <dbReference type="EMBL" id="QNQ08894.1"/>
    </source>
</evidence>
<sequence>MIKRPETNSVLSPATYAFRAGVSAVAVAIAAMAGPAFAQTAPAQPVDNAQADSASGNQEVVLDQVQDNSDIVVTGTLLRGVAPVGTNVVGLNRDDILRTGVASANDLLADIPQVGNFGTVPVGTASFALPVVRPNIRNLAAAGGSSTLVLLNGHRMVGAGVLQTTVDPSILPPEVIDRVEIVPDGGSAIYGSDAIGGVVNFITRSRFNGVAANVRYGFADDYQTVDASLTAGKDWGSGSLLLTYAYAWHDNIQNRDRDYTAANHTGRGGTDFSSTVCPGGNFTDLFTGLTFAGPTFTPGSVKKCDSSAYSDLYPREERNTVFASLTQQLSDAIEFSATAYWSRRDTTTLSQTPGVSGTTNITAINPFFRPLGPSPVQLVSLSFDNVFGPTMTSNSRFESYGVTPGFKIDIGKDWQVRTEANVGRSYNLVLENTINTGAVDAALASFNPATALNPYNLAATNPAVLAKIGNFQNYGRAIQELAEARVVIDGSLVELPGGNVRLAVGAEYHYENLASQISFNPRGVFTNSIASFASRNVKSAFGELLIPIFGDGNGGPGMRALSLSGSVRYDDYSDNGGTTNPKVGFTYKPADQLTIRGNYGTSFHAPSLADTTSTSDSRAQILQISPFRAGNSLPTDFNRPTIILAGGNPDLKPERANTWSLGFDWKPTIAPGLTVSATYYNVHFKDAIQVPPLTSPVLFSNPGYASYYIINPTLAQSLAAVGNLLLNGATSIQSLYGPTITPYVLIDARRSNIGAIKVDGIDFNINYLRPTGFGSINLGVSGTYTLNRKNQAVKGDPFVDELKNGTGRLAMVATAGGQVGNFTAQAKLNYRQGFPVIGLGSQKRVGAFAPVDLFFSYALPDEGVLKGTLLTLNIDNVFDRDPPYFDTQSGYTNGGTLGRLVSVGLRKKF</sequence>
<dbReference type="CDD" id="cd01347">
    <property type="entry name" value="ligand_gated_channel"/>
    <property type="match status" value="1"/>
</dbReference>
<feature type="chain" id="PRO_5028886992" evidence="10">
    <location>
        <begin position="39"/>
        <end position="909"/>
    </location>
</feature>
<evidence type="ECO:0000256" key="2">
    <source>
        <dbReference type="ARBA" id="ARBA00022448"/>
    </source>
</evidence>
<evidence type="ECO:0000256" key="10">
    <source>
        <dbReference type="SAM" id="SignalP"/>
    </source>
</evidence>